<sequence length="259" mass="27390">MQLQTSTALITGGASGLGEATARLFVNQGAKVAILDQNEAAGQALESEFPTQIKFIKTDVTSESEVQNALDTALQTFGSIQIVVNCAGIAPARKIVGKADGLYGPHSFELFEKTIRINLIGTFNVMRLAAFAMENNEPNAEGERGVIINTASVAAYDGQMGQVAYAASKGGIVSMTLPVARDLAKSGIRVMAIAPGLFETPLLMGLPEEARISLGQQIPFPSRLGKPSEYALLAKSIVENPMLNGEVIRLDGAIRMAPR</sequence>
<evidence type="ECO:0000313" key="5">
    <source>
        <dbReference type="Proteomes" id="UP000198748"/>
    </source>
</evidence>
<dbReference type="InterPro" id="IPR020904">
    <property type="entry name" value="Sc_DH/Rdtase_CS"/>
</dbReference>
<dbReference type="STRING" id="659014.SAMN04487996_11573"/>
<dbReference type="GO" id="GO:0016491">
    <property type="term" value="F:oxidoreductase activity"/>
    <property type="evidence" value="ECO:0007669"/>
    <property type="project" value="UniProtKB-KW"/>
</dbReference>
<reference evidence="5" key="1">
    <citation type="submission" date="2016-10" db="EMBL/GenBank/DDBJ databases">
        <authorList>
            <person name="Varghese N."/>
            <person name="Submissions S."/>
        </authorList>
    </citation>
    <scope>NUCLEOTIDE SEQUENCE [LARGE SCALE GENOMIC DNA]</scope>
    <source>
        <strain evidence="5">DSM 25329</strain>
    </source>
</reference>
<dbReference type="FunFam" id="3.40.50.720:FF:000215">
    <property type="entry name" value="3-hydroxyacyl-CoA dehydrogenase type-2"/>
    <property type="match status" value="1"/>
</dbReference>
<dbReference type="InterPro" id="IPR036291">
    <property type="entry name" value="NAD(P)-bd_dom_sf"/>
</dbReference>
<dbReference type="PANTHER" id="PTHR43658:SF8">
    <property type="entry name" value="17-BETA-HYDROXYSTEROID DEHYDROGENASE 14-RELATED"/>
    <property type="match status" value="1"/>
</dbReference>
<accession>A0A1G7RJP2</accession>
<dbReference type="OrthoDB" id="9788235at2"/>
<dbReference type="PRINTS" id="PR00080">
    <property type="entry name" value="SDRFAMILY"/>
</dbReference>
<comment type="similarity">
    <text evidence="1 3">Belongs to the short-chain dehydrogenases/reductases (SDR) family.</text>
</comment>
<keyword evidence="5" id="KW-1185">Reference proteome</keyword>
<dbReference type="PANTHER" id="PTHR43658">
    <property type="entry name" value="SHORT-CHAIN DEHYDROGENASE/REDUCTASE"/>
    <property type="match status" value="1"/>
</dbReference>
<dbReference type="CDD" id="cd05371">
    <property type="entry name" value="HSD10-like_SDR_c"/>
    <property type="match status" value="1"/>
</dbReference>
<protein>
    <submittedName>
        <fullName evidence="4">NAD(P)-dependent dehydrogenase, short-chain alcohol dehydrogenase family</fullName>
    </submittedName>
</protein>
<name>A0A1G7RJP2_9BACT</name>
<dbReference type="PROSITE" id="PS00061">
    <property type="entry name" value="ADH_SHORT"/>
    <property type="match status" value="1"/>
</dbReference>
<organism evidence="4 5">
    <name type="scientific">Dyadobacter soli</name>
    <dbReference type="NCBI Taxonomy" id="659014"/>
    <lineage>
        <taxon>Bacteria</taxon>
        <taxon>Pseudomonadati</taxon>
        <taxon>Bacteroidota</taxon>
        <taxon>Cytophagia</taxon>
        <taxon>Cytophagales</taxon>
        <taxon>Spirosomataceae</taxon>
        <taxon>Dyadobacter</taxon>
    </lineage>
</organism>
<dbReference type="Proteomes" id="UP000198748">
    <property type="component" value="Unassembled WGS sequence"/>
</dbReference>
<gene>
    <name evidence="4" type="ORF">SAMN04487996_11573</name>
</gene>
<evidence type="ECO:0000256" key="2">
    <source>
        <dbReference type="ARBA" id="ARBA00023002"/>
    </source>
</evidence>
<dbReference type="RefSeq" id="WP_090155270.1">
    <property type="nucleotide sequence ID" value="NZ_FNAN01000015.1"/>
</dbReference>
<dbReference type="Pfam" id="PF00106">
    <property type="entry name" value="adh_short"/>
    <property type="match status" value="1"/>
</dbReference>
<evidence type="ECO:0000256" key="3">
    <source>
        <dbReference type="RuleBase" id="RU000363"/>
    </source>
</evidence>
<dbReference type="AlphaFoldDB" id="A0A1G7RJP2"/>
<dbReference type="InterPro" id="IPR002347">
    <property type="entry name" value="SDR_fam"/>
</dbReference>
<dbReference type="EMBL" id="FNAN01000015">
    <property type="protein sequence ID" value="SDG10947.1"/>
    <property type="molecule type" value="Genomic_DNA"/>
</dbReference>
<dbReference type="PRINTS" id="PR00081">
    <property type="entry name" value="GDHRDH"/>
</dbReference>
<evidence type="ECO:0000313" key="4">
    <source>
        <dbReference type="EMBL" id="SDG10947.1"/>
    </source>
</evidence>
<proteinExistence type="inferred from homology"/>
<keyword evidence="2" id="KW-0560">Oxidoreductase</keyword>
<dbReference type="Gene3D" id="3.40.50.720">
    <property type="entry name" value="NAD(P)-binding Rossmann-like Domain"/>
    <property type="match status" value="1"/>
</dbReference>
<dbReference type="SUPFAM" id="SSF51735">
    <property type="entry name" value="NAD(P)-binding Rossmann-fold domains"/>
    <property type="match status" value="1"/>
</dbReference>
<evidence type="ECO:0000256" key="1">
    <source>
        <dbReference type="ARBA" id="ARBA00006484"/>
    </source>
</evidence>